<sequence length="193" mass="21870">MALQKWLAGERIEVAALATELGVGRATLFRWIGSRELLVGEVLWVLLSNVWARATRDSRGSLADYAADVSYRVMSEVLAFEPFRRFLDQDPEYALRVLMSKDSPVQSRIIAEVRKVVCEHVEVNRVRLMLDIDDLAYILVRIVESCMYSDQIAGRKPKLEAARDAIRILVSAQVPSLPLRRARSKTDQGRTRG</sequence>
<accession>A0A970B928</accession>
<evidence type="ECO:0000313" key="2">
    <source>
        <dbReference type="EMBL" id="NKF22884.1"/>
    </source>
</evidence>
<dbReference type="Pfam" id="PF18598">
    <property type="entry name" value="TetR_C_36"/>
    <property type="match status" value="1"/>
</dbReference>
<dbReference type="RefSeq" id="WP_168148204.1">
    <property type="nucleotide sequence ID" value="NZ_JAAVXB010000005.1"/>
</dbReference>
<evidence type="ECO:0000259" key="1">
    <source>
        <dbReference type="Pfam" id="PF18598"/>
    </source>
</evidence>
<keyword evidence="3" id="KW-1185">Reference proteome</keyword>
<gene>
    <name evidence="2" type="ORF">G7Y82_11190</name>
</gene>
<feature type="domain" description="QsdR TetR regulatory C-terminal" evidence="1">
    <location>
        <begin position="65"/>
        <end position="170"/>
    </location>
</feature>
<proteinExistence type="predicted"/>
<comment type="caution">
    <text evidence="2">The sequence shown here is derived from an EMBL/GenBank/DDBJ whole genome shotgun (WGS) entry which is preliminary data.</text>
</comment>
<organism evidence="2 3">
    <name type="scientific">Solimonas marina</name>
    <dbReference type="NCBI Taxonomy" id="2714601"/>
    <lineage>
        <taxon>Bacteria</taxon>
        <taxon>Pseudomonadati</taxon>
        <taxon>Pseudomonadota</taxon>
        <taxon>Gammaproteobacteria</taxon>
        <taxon>Nevskiales</taxon>
        <taxon>Nevskiaceae</taxon>
        <taxon>Solimonas</taxon>
    </lineage>
</organism>
<dbReference type="EMBL" id="JAAVXB010000005">
    <property type="protein sequence ID" value="NKF22884.1"/>
    <property type="molecule type" value="Genomic_DNA"/>
</dbReference>
<dbReference type="InterPro" id="IPR041485">
    <property type="entry name" value="TetR_C_36"/>
</dbReference>
<protein>
    <submittedName>
        <fullName evidence="2">Transcriptional regulator</fullName>
    </submittedName>
</protein>
<reference evidence="2" key="1">
    <citation type="submission" date="2020-03" db="EMBL/GenBank/DDBJ databases">
        <title>Solimonas marina sp. nov., isolated from deep seawater of the Pacific Ocean.</title>
        <authorList>
            <person name="Liu X."/>
            <person name="Lai Q."/>
            <person name="Sun F."/>
            <person name="Gai Y."/>
            <person name="Li G."/>
            <person name="Shao Z."/>
        </authorList>
    </citation>
    <scope>NUCLEOTIDE SEQUENCE</scope>
    <source>
        <strain evidence="2">C16B3</strain>
    </source>
</reference>
<dbReference type="Gene3D" id="1.10.357.10">
    <property type="entry name" value="Tetracycline Repressor, domain 2"/>
    <property type="match status" value="1"/>
</dbReference>
<name>A0A970B928_9GAMM</name>
<dbReference type="AlphaFoldDB" id="A0A970B928"/>
<evidence type="ECO:0000313" key="3">
    <source>
        <dbReference type="Proteomes" id="UP000653472"/>
    </source>
</evidence>
<dbReference type="Proteomes" id="UP000653472">
    <property type="component" value="Unassembled WGS sequence"/>
</dbReference>